<comment type="caution">
    <text evidence="1">The sequence shown here is derived from an EMBL/GenBank/DDBJ whole genome shotgun (WGS) entry which is preliminary data.</text>
</comment>
<dbReference type="Proteomes" id="UP001165306">
    <property type="component" value="Unassembled WGS sequence"/>
</dbReference>
<dbReference type="AlphaFoldDB" id="A0AA41W9U5"/>
<keyword evidence="2" id="KW-1185">Reference proteome</keyword>
<gene>
    <name evidence="1" type="ORF">NET02_02700</name>
</gene>
<dbReference type="RefSeq" id="WP_284055827.1">
    <property type="nucleotide sequence ID" value="NZ_JAMSLR010000001.1"/>
</dbReference>
<sequence length="84" mass="9216">MDGTHEDIVEALRSRGFRTAYETSAIAILTHPDRPGVEVRVGTVYVVIELDGREIYRVHHAQFDLAEALRRLADSSAAPAPDGS</sequence>
<reference evidence="1" key="1">
    <citation type="submission" date="2022-06" db="EMBL/GenBank/DDBJ databases">
        <title>CFH 74404 Thermomicrobiaceae sp.</title>
        <authorList>
            <person name="Ming H."/>
            <person name="Li W.-J."/>
            <person name="Zhao Z."/>
        </authorList>
    </citation>
    <scope>NUCLEOTIDE SEQUENCE</scope>
    <source>
        <strain evidence="1">CFH 74404</strain>
    </source>
</reference>
<name>A0AA41W9U5_9BACT</name>
<evidence type="ECO:0000313" key="1">
    <source>
        <dbReference type="EMBL" id="MCM8748047.1"/>
    </source>
</evidence>
<protein>
    <submittedName>
        <fullName evidence="1">Uncharacterized protein</fullName>
    </submittedName>
</protein>
<organism evidence="1 2">
    <name type="scientific">Thermalbibacter longus</name>
    <dbReference type="NCBI Taxonomy" id="2951981"/>
    <lineage>
        <taxon>Bacteria</taxon>
        <taxon>Pseudomonadati</taxon>
        <taxon>Thermomicrobiota</taxon>
        <taxon>Thermomicrobia</taxon>
        <taxon>Thermomicrobiales</taxon>
        <taxon>Thermomicrobiaceae</taxon>
        <taxon>Thermalbibacter</taxon>
    </lineage>
</organism>
<proteinExistence type="predicted"/>
<evidence type="ECO:0000313" key="2">
    <source>
        <dbReference type="Proteomes" id="UP001165306"/>
    </source>
</evidence>
<accession>A0AA41W9U5</accession>
<dbReference type="EMBL" id="JAMSLR010000001">
    <property type="protein sequence ID" value="MCM8748047.1"/>
    <property type="molecule type" value="Genomic_DNA"/>
</dbReference>